<organism evidence="1 2">
    <name type="scientific">Panagrolaimus sp. PS1159</name>
    <dbReference type="NCBI Taxonomy" id="55785"/>
    <lineage>
        <taxon>Eukaryota</taxon>
        <taxon>Metazoa</taxon>
        <taxon>Ecdysozoa</taxon>
        <taxon>Nematoda</taxon>
        <taxon>Chromadorea</taxon>
        <taxon>Rhabditida</taxon>
        <taxon>Tylenchina</taxon>
        <taxon>Panagrolaimomorpha</taxon>
        <taxon>Panagrolaimoidea</taxon>
        <taxon>Panagrolaimidae</taxon>
        <taxon>Panagrolaimus</taxon>
    </lineage>
</organism>
<name>A0AC35FGU3_9BILA</name>
<protein>
    <submittedName>
        <fullName evidence="2">BTB domain-containing protein</fullName>
    </submittedName>
</protein>
<evidence type="ECO:0000313" key="1">
    <source>
        <dbReference type="Proteomes" id="UP000887580"/>
    </source>
</evidence>
<dbReference type="Proteomes" id="UP000887580">
    <property type="component" value="Unplaced"/>
</dbReference>
<evidence type="ECO:0000313" key="2">
    <source>
        <dbReference type="WBParaSite" id="PS1159_v2.g17380.t1"/>
    </source>
</evidence>
<sequence length="391" mass="44124">MPSNNPASIISSLFRSKFADTSASSSSSDQPRKRRKNVHEEYRCLLEQGKLSLVQMDSTESFIYWVMDGAKKVAIYCKVCEKFLGPNKGGSFFTHVRTCKNQIFPGTLPAASISQQQKEEFSFTVVDAIGKDLNLFTQLNTEAFKQCIQKALIIGFESKQPGFGPPDASELFNNAETDLSFSYDTQDEYSHESINTSIKNEILNVVIKNEQSSSPIEIPMLDMGRKESTLGEEIFNANEYTDVILNTSDGKEIPAHRCFLSVASPIFKSVFEKKTRNLSSKIDIKFDQNITQKALQFCYGIDQVVDGYESELLPFANCYEIQKLKERCLSHFESILNPSNVCQIIEIAYEHNCECLKQKCIETVVENKGIVRKDQINSLPPHILCDLLFAQ</sequence>
<reference evidence="2" key="1">
    <citation type="submission" date="2022-11" db="UniProtKB">
        <authorList>
            <consortium name="WormBaseParasite"/>
        </authorList>
    </citation>
    <scope>IDENTIFICATION</scope>
</reference>
<dbReference type="WBParaSite" id="PS1159_v2.g17380.t1">
    <property type="protein sequence ID" value="PS1159_v2.g17380.t1"/>
    <property type="gene ID" value="PS1159_v2.g17380"/>
</dbReference>
<accession>A0AC35FGU3</accession>
<proteinExistence type="predicted"/>